<dbReference type="Pfam" id="PF06912">
    <property type="entry name" value="DUF1275"/>
    <property type="match status" value="1"/>
</dbReference>
<name>A0A0A6D1R3_9PSED</name>
<dbReference type="PANTHER" id="PTHR37314:SF4">
    <property type="entry name" value="UPF0700 TRANSMEMBRANE PROTEIN YOAK"/>
    <property type="match status" value="1"/>
</dbReference>
<feature type="transmembrane region" description="Helical" evidence="1">
    <location>
        <begin position="177"/>
        <end position="197"/>
    </location>
</feature>
<dbReference type="Proteomes" id="UP000030564">
    <property type="component" value="Unassembled WGS sequence"/>
</dbReference>
<feature type="transmembrane region" description="Helical" evidence="1">
    <location>
        <begin position="76"/>
        <end position="94"/>
    </location>
</feature>
<protein>
    <submittedName>
        <fullName evidence="2">Membrane protein</fullName>
    </submittedName>
</protein>
<evidence type="ECO:0000313" key="2">
    <source>
        <dbReference type="EMBL" id="KHA69838.1"/>
    </source>
</evidence>
<accession>A0A0A6D1R3</accession>
<dbReference type="AlphaFoldDB" id="A0A0A6D1R3"/>
<dbReference type="InterPro" id="IPR010699">
    <property type="entry name" value="DUF1275"/>
</dbReference>
<comment type="caution">
    <text evidence="2">The sequence shown here is derived from an EMBL/GenBank/DDBJ whole genome shotgun (WGS) entry which is preliminary data.</text>
</comment>
<evidence type="ECO:0000313" key="3">
    <source>
        <dbReference type="Proteomes" id="UP000030564"/>
    </source>
</evidence>
<proteinExistence type="predicted"/>
<keyword evidence="1" id="KW-1133">Transmembrane helix</keyword>
<organism evidence="2 3">
    <name type="scientific">Pseudomonas chlororaphis</name>
    <dbReference type="NCBI Taxonomy" id="587753"/>
    <lineage>
        <taxon>Bacteria</taxon>
        <taxon>Pseudomonadati</taxon>
        <taxon>Pseudomonadota</taxon>
        <taxon>Gammaproteobacteria</taxon>
        <taxon>Pseudomonadales</taxon>
        <taxon>Pseudomonadaceae</taxon>
        <taxon>Pseudomonas</taxon>
    </lineage>
</organism>
<sequence length="234" mass="24693">MLPSASTHRASPGHLHTQKWRGRIGLALVASLSVLAGMTDAIGFMASGDFVSFMSGNTTRLAVAISDGDVGLTVRLVILVATFVVGNALGVVVARLGGRRALPLLLCIATLLCAAAAWPFDTQLPALLAAIIAMGMLNAAVEEVNGLPVGLTYVTGALSRFGRGLGRWMLGERRSGWRVQLVPWSGMFIGAILGAVLEHHLGLKAMFVSGLLAAMIGLLSLKIPRRWQLGYMPR</sequence>
<dbReference type="PANTHER" id="PTHR37314">
    <property type="entry name" value="SLR0142 PROTEIN"/>
    <property type="match status" value="1"/>
</dbReference>
<evidence type="ECO:0000256" key="1">
    <source>
        <dbReference type="SAM" id="Phobius"/>
    </source>
</evidence>
<gene>
    <name evidence="2" type="ORF">NZ35_28770</name>
</gene>
<keyword evidence="1" id="KW-0472">Membrane</keyword>
<keyword evidence="1" id="KW-0812">Transmembrane</keyword>
<dbReference type="EMBL" id="JSFK01000059">
    <property type="protein sequence ID" value="KHA69838.1"/>
    <property type="molecule type" value="Genomic_DNA"/>
</dbReference>
<dbReference type="PATRIC" id="fig|587753.9.peg.5314"/>
<dbReference type="OrthoDB" id="885342at2"/>
<feature type="transmembrane region" description="Helical" evidence="1">
    <location>
        <begin position="203"/>
        <end position="224"/>
    </location>
</feature>
<feature type="transmembrane region" description="Helical" evidence="1">
    <location>
        <begin position="101"/>
        <end position="118"/>
    </location>
</feature>
<feature type="transmembrane region" description="Helical" evidence="1">
    <location>
        <begin position="24"/>
        <end position="46"/>
    </location>
</feature>
<reference evidence="2 3" key="1">
    <citation type="submission" date="2014-10" db="EMBL/GenBank/DDBJ databases">
        <title>Draft genome sequence of Pseudomonas chlororaphis EA105.</title>
        <authorList>
            <person name="McCully L.M."/>
            <person name="Bitzer A.S."/>
            <person name="Spence C."/>
            <person name="Bais H."/>
            <person name="Silby M.W."/>
        </authorList>
    </citation>
    <scope>NUCLEOTIDE SEQUENCE [LARGE SCALE GENOMIC DNA]</scope>
    <source>
        <strain evidence="2 3">EA105</strain>
    </source>
</reference>